<gene>
    <name evidence="1" type="ORF">X798_07616</name>
</gene>
<reference evidence="1 2" key="1">
    <citation type="submission" date="2015-12" db="EMBL/GenBank/DDBJ databases">
        <title>Draft genome of the nematode, Onchocerca flexuosa.</title>
        <authorList>
            <person name="Mitreva M."/>
        </authorList>
    </citation>
    <scope>NUCLEOTIDE SEQUENCE [LARGE SCALE GENOMIC DNA]</scope>
    <source>
        <strain evidence="1">Red Deer</strain>
    </source>
</reference>
<proteinExistence type="predicted"/>
<dbReference type="AlphaFoldDB" id="A0A238BJ53"/>
<organism evidence="1 2">
    <name type="scientific">Onchocerca flexuosa</name>
    <dbReference type="NCBI Taxonomy" id="387005"/>
    <lineage>
        <taxon>Eukaryota</taxon>
        <taxon>Metazoa</taxon>
        <taxon>Ecdysozoa</taxon>
        <taxon>Nematoda</taxon>
        <taxon>Chromadorea</taxon>
        <taxon>Rhabditida</taxon>
        <taxon>Spirurina</taxon>
        <taxon>Spiruromorpha</taxon>
        <taxon>Filarioidea</taxon>
        <taxon>Onchocercidae</taxon>
        <taxon>Onchocerca</taxon>
    </lineage>
</organism>
<protein>
    <submittedName>
        <fullName evidence="1">Uncharacterized protein</fullName>
    </submittedName>
</protein>
<keyword evidence="2" id="KW-1185">Reference proteome</keyword>
<dbReference type="Proteomes" id="UP000242913">
    <property type="component" value="Unassembled WGS sequence"/>
</dbReference>
<evidence type="ECO:0000313" key="1">
    <source>
        <dbReference type="EMBL" id="OZC05411.1"/>
    </source>
</evidence>
<evidence type="ECO:0000313" key="2">
    <source>
        <dbReference type="Proteomes" id="UP000242913"/>
    </source>
</evidence>
<dbReference type="EMBL" id="KZ271241">
    <property type="protein sequence ID" value="OZC05411.1"/>
    <property type="molecule type" value="Genomic_DNA"/>
</dbReference>
<accession>A0A238BJ53</accession>
<dbReference type="OrthoDB" id="10503193at2759"/>
<sequence>MDEHGLAEIETLKKKKNRQYAEITTKATPNNLLKTLSLITLLSLVTVQIVAANNCKWISGISFDILKEWKCEEFINQNVTLHKVEVHIRTHVEITAIKYHTITSLISY</sequence>
<name>A0A238BJ53_9BILA</name>